<feature type="region of interest" description="Disordered" evidence="4">
    <location>
        <begin position="254"/>
        <end position="275"/>
    </location>
</feature>
<comment type="caution">
    <text evidence="3">Lacks conserved residue(s) required for the propagation of feature annotation.</text>
</comment>
<dbReference type="Proteomes" id="UP000887566">
    <property type="component" value="Unplaced"/>
</dbReference>
<dbReference type="InterPro" id="IPR038746">
    <property type="entry name" value="Atat"/>
</dbReference>
<comment type="catalytic activity">
    <reaction evidence="3">
        <text>L-lysyl-[alpha-tubulin] + acetyl-CoA = N(6)-acetyl-L-lysyl-[alpha-tubulin] + CoA + H(+)</text>
        <dbReference type="Rhea" id="RHEA:15277"/>
        <dbReference type="Rhea" id="RHEA-COMP:11278"/>
        <dbReference type="Rhea" id="RHEA-COMP:11279"/>
        <dbReference type="ChEBI" id="CHEBI:15378"/>
        <dbReference type="ChEBI" id="CHEBI:29969"/>
        <dbReference type="ChEBI" id="CHEBI:57287"/>
        <dbReference type="ChEBI" id="CHEBI:57288"/>
        <dbReference type="ChEBI" id="CHEBI:61930"/>
        <dbReference type="EC" id="2.3.1.108"/>
    </reaction>
</comment>
<dbReference type="PROSITE" id="PS51730">
    <property type="entry name" value="GNAT_ATAT"/>
    <property type="match status" value="1"/>
</dbReference>
<evidence type="ECO:0000256" key="4">
    <source>
        <dbReference type="SAM" id="MobiDB-lite"/>
    </source>
</evidence>
<evidence type="ECO:0000313" key="6">
    <source>
        <dbReference type="Proteomes" id="UP000887566"/>
    </source>
</evidence>
<dbReference type="HAMAP" id="MF_03130">
    <property type="entry name" value="mec17"/>
    <property type="match status" value="1"/>
</dbReference>
<keyword evidence="1 3" id="KW-0808">Transferase</keyword>
<feature type="binding site" evidence="3">
    <location>
        <begin position="112"/>
        <end position="125"/>
    </location>
    <ligand>
        <name>acetyl-CoA</name>
        <dbReference type="ChEBI" id="CHEBI:57288"/>
    </ligand>
</feature>
<keyword evidence="2 3" id="KW-0012">Acyltransferase</keyword>
<comment type="similarity">
    <text evidence="3">Belongs to the acetyltransferase ATAT1 family.</text>
</comment>
<dbReference type="GO" id="GO:0048666">
    <property type="term" value="P:neuron development"/>
    <property type="evidence" value="ECO:0007669"/>
    <property type="project" value="UniProtKB-UniRule"/>
</dbReference>
<evidence type="ECO:0000313" key="7">
    <source>
        <dbReference type="WBParaSite" id="PSAMB.scaffold2531size22705.g18110.t1"/>
    </source>
</evidence>
<dbReference type="EC" id="2.3.1.108" evidence="3"/>
<evidence type="ECO:0000256" key="3">
    <source>
        <dbReference type="HAMAP-Rule" id="MF_03130"/>
    </source>
</evidence>
<dbReference type="GO" id="GO:0019799">
    <property type="term" value="F:tubulin N-acetyltransferase activity"/>
    <property type="evidence" value="ECO:0007669"/>
    <property type="project" value="UniProtKB-UniRule"/>
</dbReference>
<evidence type="ECO:0000256" key="2">
    <source>
        <dbReference type="ARBA" id="ARBA00023315"/>
    </source>
</evidence>
<accession>A0A914VWM9</accession>
<sequence length="275" mass="31170">MNVPMDLTPILGGTLVRLDSMRVKQLQNLTVYRAIDKLGEMSAKAMQLRSPLTTCEKLMQQPEHSLYLLWERSEDENTSVLIGLLKVGKKTLFLYDTDMTTYHGKVTAVLDFYVHFNRQRHGYGRQLFDFMLHSERLTPEQLALDNPSVTLLAFMTKHFELENAIWQNTNFVVFPQFFRSVKTSATNGAANDHVAEKVNDKMPPEGWGRPGTPHQIGGGATEARWLDHAISGHERRGNAMNNSVHGDITTEGTQANRANQARQRKAHILSSKPLW</sequence>
<organism evidence="6 7">
    <name type="scientific">Plectus sambesii</name>
    <dbReference type="NCBI Taxonomy" id="2011161"/>
    <lineage>
        <taxon>Eukaryota</taxon>
        <taxon>Metazoa</taxon>
        <taxon>Ecdysozoa</taxon>
        <taxon>Nematoda</taxon>
        <taxon>Chromadorea</taxon>
        <taxon>Plectida</taxon>
        <taxon>Plectina</taxon>
        <taxon>Plectoidea</taxon>
        <taxon>Plectidae</taxon>
        <taxon>Plectus</taxon>
    </lineage>
</organism>
<dbReference type="GO" id="GO:0005874">
    <property type="term" value="C:microtubule"/>
    <property type="evidence" value="ECO:0007669"/>
    <property type="project" value="InterPro"/>
</dbReference>
<dbReference type="PANTHER" id="PTHR12327">
    <property type="entry name" value="ALPHA-TUBULIN N-ACETYLTRANSFERASE 1"/>
    <property type="match status" value="1"/>
</dbReference>
<evidence type="ECO:0000256" key="1">
    <source>
        <dbReference type="ARBA" id="ARBA00022679"/>
    </source>
</evidence>
<evidence type="ECO:0000259" key="5">
    <source>
        <dbReference type="PROSITE" id="PS51730"/>
    </source>
</evidence>
<dbReference type="InterPro" id="IPR007965">
    <property type="entry name" value="GNAT_ATAT"/>
</dbReference>
<dbReference type="Pfam" id="PF05301">
    <property type="entry name" value="Acetyltransf_16"/>
    <property type="match status" value="1"/>
</dbReference>
<dbReference type="Gene3D" id="3.40.630.30">
    <property type="match status" value="1"/>
</dbReference>
<name>A0A914VWM9_9BILA</name>
<dbReference type="WBParaSite" id="PSAMB.scaffold2531size22705.g18110.t1">
    <property type="protein sequence ID" value="PSAMB.scaffold2531size22705.g18110.t1"/>
    <property type="gene ID" value="PSAMB.scaffold2531size22705.g18110"/>
</dbReference>
<reference evidence="7" key="1">
    <citation type="submission" date="2022-11" db="UniProtKB">
        <authorList>
            <consortium name="WormBaseParasite"/>
        </authorList>
    </citation>
    <scope>IDENTIFICATION</scope>
</reference>
<protein>
    <recommendedName>
        <fullName evidence="3">Alpha-tubulin N-acetyltransferase</fullName>
        <shortName evidence="3">Alpha-TAT</shortName>
        <shortName evidence="3">TAT</shortName>
        <ecNumber evidence="3">2.3.1.108</ecNumber>
    </recommendedName>
    <alternativeName>
        <fullName evidence="3">Acetyltransferase mec-17 homolog</fullName>
    </alternativeName>
</protein>
<dbReference type="AlphaFoldDB" id="A0A914VWM9"/>
<dbReference type="GO" id="GO:0070507">
    <property type="term" value="P:regulation of microtubule cytoskeleton organization"/>
    <property type="evidence" value="ECO:0007669"/>
    <property type="project" value="UniProtKB-UniRule"/>
</dbReference>
<keyword evidence="6" id="KW-1185">Reference proteome</keyword>
<dbReference type="PANTHER" id="PTHR12327:SF1">
    <property type="entry name" value="ALPHA-TUBULIN N-ACETYLTRANSFERASE 2"/>
    <property type="match status" value="1"/>
</dbReference>
<comment type="function">
    <text evidence="3">Specifically acetylates 'Lys-40' in alpha-tubulin on the lumenal side of microtubules. Promotes microtubule destabilization and accelerates microtubule dynamics; this activity may be independent of acetylation activity. Acetylates alpha-tubulin with a slow enzymatic rate, due to a catalytic site that is not optimized for acetyl transfer. Enters the microtubule through each end and diffuses quickly throughout the lumen of microtubules. Acetylates only long/old microtubules because of its slow acetylation rate since it does not have time to act on dynamically unstable microtubules before the enzyme is released.</text>
</comment>
<feature type="domain" description="N-acetyltransferase" evidence="5">
    <location>
        <begin position="1"/>
        <end position="178"/>
    </location>
</feature>
<proteinExistence type="inferred from homology"/>